<organism evidence="1 2">
    <name type="scientific">Algoriphagus ornithinivorans</name>
    <dbReference type="NCBI Taxonomy" id="226506"/>
    <lineage>
        <taxon>Bacteria</taxon>
        <taxon>Pseudomonadati</taxon>
        <taxon>Bacteroidota</taxon>
        <taxon>Cytophagia</taxon>
        <taxon>Cytophagales</taxon>
        <taxon>Cyclobacteriaceae</taxon>
        <taxon>Algoriphagus</taxon>
    </lineage>
</organism>
<evidence type="ECO:0000313" key="2">
    <source>
        <dbReference type="Proteomes" id="UP000199564"/>
    </source>
</evidence>
<evidence type="ECO:0000313" key="1">
    <source>
        <dbReference type="EMBL" id="SFN88323.1"/>
    </source>
</evidence>
<protein>
    <recommendedName>
        <fullName evidence="3">Acyl carrier protein</fullName>
    </recommendedName>
</protein>
<name>A0A1I5CN48_9BACT</name>
<dbReference type="EMBL" id="FOVW01000002">
    <property type="protein sequence ID" value="SFN88323.1"/>
    <property type="molecule type" value="Genomic_DNA"/>
</dbReference>
<dbReference type="AlphaFoldDB" id="A0A1I5CN48"/>
<accession>A0A1I5CN48</accession>
<keyword evidence="2" id="KW-1185">Reference proteome</keyword>
<dbReference type="RefSeq" id="WP_091650574.1">
    <property type="nucleotide sequence ID" value="NZ_FOVW01000002.1"/>
</dbReference>
<gene>
    <name evidence="1" type="ORF">SAMN04488519_102326</name>
</gene>
<sequence>MNQQFKILKKAAEVFHSYGISLHGSRKNDHFIQKLNMDPIFINGLIFELEYQLQVYIQEEKLRTACTPKELIRLFLEIPQEN</sequence>
<reference evidence="2" key="1">
    <citation type="submission" date="2016-10" db="EMBL/GenBank/DDBJ databases">
        <authorList>
            <person name="Varghese N."/>
            <person name="Submissions S."/>
        </authorList>
    </citation>
    <scope>NUCLEOTIDE SEQUENCE [LARGE SCALE GENOMIC DNA]</scope>
    <source>
        <strain evidence="2">DSM 15282</strain>
    </source>
</reference>
<dbReference type="STRING" id="226506.SAMN04488519_102326"/>
<dbReference type="Proteomes" id="UP000199564">
    <property type="component" value="Unassembled WGS sequence"/>
</dbReference>
<evidence type="ECO:0008006" key="3">
    <source>
        <dbReference type="Google" id="ProtNLM"/>
    </source>
</evidence>
<proteinExistence type="predicted"/>